<dbReference type="Gene3D" id="3.40.50.140">
    <property type="match status" value="1"/>
</dbReference>
<dbReference type="InterPro" id="IPR003602">
    <property type="entry name" value="Topo_IA_DNA-bd_dom"/>
</dbReference>
<evidence type="ECO:0000313" key="13">
    <source>
        <dbReference type="EMBL" id="HIV00472.1"/>
    </source>
</evidence>
<comment type="function">
    <text evidence="10">Releases the supercoiling and torsional tension of DNA, which is introduced during the DNA replication and transcription, by transiently cleaving and rejoining one strand of the DNA duplex. Introduces a single-strand break via transesterification at a target site in duplex DNA. The scissile phosphodiester is attacked by the catalytic tyrosine of the enzyme, resulting in the formation of a DNA-(5'-phosphotyrosyl)-enzyme intermediate and the expulsion of a 3'-OH DNA strand. The free DNA strand then undergoes passage around the unbroken strand, thus removing DNA supercoils. Finally, in the religation step, the DNA 3'-OH attacks the covalent intermediate to expel the active-site tyrosine and restore the DNA phosphodiester backbone.</text>
</comment>
<dbReference type="Gene3D" id="1.10.460.10">
    <property type="entry name" value="Topoisomerase I, domain 2"/>
    <property type="match status" value="1"/>
</dbReference>
<feature type="site" description="Interaction with DNA" evidence="10">
    <location>
        <position position="496"/>
    </location>
</feature>
<dbReference type="PRINTS" id="PR00417">
    <property type="entry name" value="PRTPISMRASEI"/>
</dbReference>
<evidence type="ECO:0000256" key="1">
    <source>
        <dbReference type="ARBA" id="ARBA00000213"/>
    </source>
</evidence>
<reference evidence="13" key="2">
    <citation type="journal article" date="2021" name="PeerJ">
        <title>Extensive microbial diversity within the chicken gut microbiome revealed by metagenomics and culture.</title>
        <authorList>
            <person name="Gilroy R."/>
            <person name="Ravi A."/>
            <person name="Getino M."/>
            <person name="Pursley I."/>
            <person name="Horton D.L."/>
            <person name="Alikhan N.F."/>
            <person name="Baker D."/>
            <person name="Gharbi K."/>
            <person name="Hall N."/>
            <person name="Watson M."/>
            <person name="Adriaenssens E.M."/>
            <person name="Foster-Nyarko E."/>
            <person name="Jarju S."/>
            <person name="Secka A."/>
            <person name="Antonio M."/>
            <person name="Oren A."/>
            <person name="Chaudhuri R.R."/>
            <person name="La Ragione R."/>
            <person name="Hildebrand F."/>
            <person name="Pallen M.J."/>
        </authorList>
    </citation>
    <scope>NUCLEOTIDE SEQUENCE</scope>
    <source>
        <strain evidence="13">23406</strain>
    </source>
</reference>
<sequence length="704" mass="78578">MKLVIVESPSKAKTIQKYLGAGYRVMASCGHVSDLPEKTLGIDLEHNFKPEYVSNPKQREIIKKLKAAVKESEDVYLATDPDREGEAISWHLAQNLGLTDTKNRIEFNEISSKAVQQAIGKPRPLNMQLVDAQQARRVLDRLVGYKISPILSRKIRSGLSGGRVQSAALKMIVDREREIKAFVPEEYWNITAILLKPGVRAPQIKAAFVDINGKKKKLGNEAEAKAVLDALGSAQWKVDSVKRGISHFRPTAPFTTSTLQQDGSQKLGLSSPRVMQIAQQLYEGIDLPGEGQTAFVTYIRTDSVRVSAEMQQATLQFIREKYGPDYAPARPNVYAAKGQNVQDAHEAIRPISLERTPESVKDKIPRDHYRLYKLIYDRFVASQMTDAVYNTLTVRVEGLQGGTVYGFKATGKAIAFKGYTVAYETEKNDEEEMPDGINIPDLTDGEALNLKELKPEQKFTKPPSRYTEATLIKSMEEAGIGRPSTYATVISVLAKREYMAKEQKFLKPTNLGETVTEFMETFFANIVDLKFTANMEVKLDEIEHGSEWQKIIRDFYPAFSKEVSAAYNNDKKLTVADEVSDVICEKCGAHMVVREGQYGKFLACPNYPRCKNIKNIIEPVAVCPDCGGPITKRRSKTGKTFYGCGNYPKCKFMSWEIPAPIYCPACGSVMRIVEEGDVKKYVCTKRTCGHVVAAPSEPEGKEEA</sequence>
<evidence type="ECO:0000256" key="10">
    <source>
        <dbReference type="HAMAP-Rule" id="MF_00952"/>
    </source>
</evidence>
<dbReference type="PANTHER" id="PTHR42785">
    <property type="entry name" value="DNA TOPOISOMERASE, TYPE IA, CORE"/>
    <property type="match status" value="1"/>
</dbReference>
<keyword evidence="7 10" id="KW-0799">Topoisomerase</keyword>
<comment type="caution">
    <text evidence="10">Lacks conserved residue(s) required for the propagation of feature annotation.</text>
</comment>
<dbReference type="GO" id="GO:0003917">
    <property type="term" value="F:DNA topoisomerase type I (single strand cut, ATP-independent) activity"/>
    <property type="evidence" value="ECO:0007669"/>
    <property type="project" value="UniProtKB-UniRule"/>
</dbReference>
<dbReference type="GO" id="GO:0003677">
    <property type="term" value="F:DNA binding"/>
    <property type="evidence" value="ECO:0007669"/>
    <property type="project" value="UniProtKB-KW"/>
</dbReference>
<dbReference type="Pfam" id="PF01751">
    <property type="entry name" value="Toprim"/>
    <property type="match status" value="1"/>
</dbReference>
<dbReference type="InterPro" id="IPR005733">
    <property type="entry name" value="TopoI_bac-type"/>
</dbReference>
<dbReference type="InterPro" id="IPR013497">
    <property type="entry name" value="Topo_IA_cen"/>
</dbReference>
<keyword evidence="8 10" id="KW-0238">DNA-binding</keyword>
<dbReference type="InterPro" id="IPR003601">
    <property type="entry name" value="Topo_IA_2"/>
</dbReference>
<keyword evidence="6" id="KW-0460">Magnesium</keyword>
<evidence type="ECO:0000256" key="5">
    <source>
        <dbReference type="ARBA" id="ARBA00022833"/>
    </source>
</evidence>
<dbReference type="EC" id="5.6.2.1" evidence="10"/>
<dbReference type="Pfam" id="PF01396">
    <property type="entry name" value="Zn_ribbon_Top1"/>
    <property type="match status" value="2"/>
</dbReference>
<feature type="domain" description="Toprim" evidence="11">
    <location>
        <begin position="1"/>
        <end position="110"/>
    </location>
</feature>
<dbReference type="Proteomes" id="UP000886891">
    <property type="component" value="Unassembled WGS sequence"/>
</dbReference>
<comment type="catalytic activity">
    <reaction evidence="1 10">
        <text>ATP-independent breakage of single-stranded DNA, followed by passage and rejoining.</text>
        <dbReference type="EC" id="5.6.2.1"/>
    </reaction>
</comment>
<dbReference type="Gene3D" id="3.30.65.10">
    <property type="entry name" value="Bacterial Topoisomerase I, domain 1"/>
    <property type="match status" value="2"/>
</dbReference>
<evidence type="ECO:0000256" key="6">
    <source>
        <dbReference type="ARBA" id="ARBA00022842"/>
    </source>
</evidence>
<protein>
    <recommendedName>
        <fullName evidence="10">DNA topoisomerase 1</fullName>
        <ecNumber evidence="10">5.6.2.1</ecNumber>
    </recommendedName>
    <alternativeName>
        <fullName evidence="10">DNA topoisomerase I</fullName>
    </alternativeName>
</protein>
<feature type="site" description="Interaction with DNA" evidence="10">
    <location>
        <position position="31"/>
    </location>
</feature>
<dbReference type="InterPro" id="IPR006171">
    <property type="entry name" value="TOPRIM_dom"/>
</dbReference>
<evidence type="ECO:0000313" key="14">
    <source>
        <dbReference type="Proteomes" id="UP000886891"/>
    </source>
</evidence>
<evidence type="ECO:0000259" key="12">
    <source>
        <dbReference type="PROSITE" id="PS52039"/>
    </source>
</evidence>
<comment type="caution">
    <text evidence="13">The sequence shown here is derived from an EMBL/GenBank/DDBJ whole genome shotgun (WGS) entry which is preliminary data.</text>
</comment>
<dbReference type="InterPro" id="IPR013825">
    <property type="entry name" value="Topo_IA_cen_sub2"/>
</dbReference>
<dbReference type="Pfam" id="PF01131">
    <property type="entry name" value="Topoisom_bac"/>
    <property type="match status" value="1"/>
</dbReference>
<keyword evidence="9 10" id="KW-0413">Isomerase</keyword>
<feature type="domain" description="Topo IA-type catalytic" evidence="12">
    <location>
        <begin position="126"/>
        <end position="563"/>
    </location>
</feature>
<dbReference type="InterPro" id="IPR034149">
    <property type="entry name" value="TOPRIM_TopoI"/>
</dbReference>
<dbReference type="PROSITE" id="PS50880">
    <property type="entry name" value="TOPRIM"/>
    <property type="match status" value="1"/>
</dbReference>
<gene>
    <name evidence="10 13" type="primary">topA</name>
    <name evidence="13" type="ORF">IAB14_05105</name>
</gene>
<keyword evidence="3" id="KW-0479">Metal-binding</keyword>
<dbReference type="InterPro" id="IPR028612">
    <property type="entry name" value="Topoisom_1_IA"/>
</dbReference>
<dbReference type="GO" id="GO:0008270">
    <property type="term" value="F:zinc ion binding"/>
    <property type="evidence" value="ECO:0007669"/>
    <property type="project" value="UniProtKB-KW"/>
</dbReference>
<dbReference type="CDD" id="cd00186">
    <property type="entry name" value="TOP1Ac"/>
    <property type="match status" value="1"/>
</dbReference>
<dbReference type="InterPro" id="IPR023406">
    <property type="entry name" value="Topo_IA_AS"/>
</dbReference>
<dbReference type="GO" id="GO:0006265">
    <property type="term" value="P:DNA topological change"/>
    <property type="evidence" value="ECO:0007669"/>
    <property type="project" value="UniProtKB-UniRule"/>
</dbReference>
<keyword evidence="5" id="KW-0862">Zinc</keyword>
<proteinExistence type="inferred from homology"/>
<feature type="site" description="Interaction with DNA" evidence="10">
    <location>
        <position position="145"/>
    </location>
</feature>
<dbReference type="PROSITE" id="PS00396">
    <property type="entry name" value="TOPO_IA_1"/>
    <property type="match status" value="1"/>
</dbReference>
<feature type="active site" description="O-(5'-phospho-DNA)-tyrosine intermediate" evidence="10">
    <location>
        <position position="298"/>
    </location>
</feature>
<dbReference type="InterPro" id="IPR023405">
    <property type="entry name" value="Topo_IA_core_domain"/>
</dbReference>
<feature type="site" description="Interaction with DNA" evidence="10">
    <location>
        <position position="136"/>
    </location>
</feature>
<dbReference type="InterPro" id="IPR013824">
    <property type="entry name" value="Topo_IA_cen_sub1"/>
</dbReference>
<dbReference type="SUPFAM" id="SSF56712">
    <property type="entry name" value="Prokaryotic type I DNA topoisomerase"/>
    <property type="match status" value="1"/>
</dbReference>
<dbReference type="Gene3D" id="2.70.20.10">
    <property type="entry name" value="Topoisomerase I, domain 3"/>
    <property type="match status" value="1"/>
</dbReference>
<dbReference type="AlphaFoldDB" id="A0A9D1ND68"/>
<dbReference type="SMART" id="SM00436">
    <property type="entry name" value="TOP1Bc"/>
    <property type="match status" value="1"/>
</dbReference>
<dbReference type="InterPro" id="IPR013826">
    <property type="entry name" value="Topo_IA_cen_sub3"/>
</dbReference>
<dbReference type="InterPro" id="IPR013498">
    <property type="entry name" value="Topo_IA_Znf"/>
</dbReference>
<organism evidence="13 14">
    <name type="scientific">Candidatus Stercoripulliclostridium merdipullorum</name>
    <dbReference type="NCBI Taxonomy" id="2840952"/>
    <lineage>
        <taxon>Bacteria</taxon>
        <taxon>Bacillati</taxon>
        <taxon>Bacillota</taxon>
        <taxon>Clostridia</taxon>
        <taxon>Eubacteriales</taxon>
        <taxon>Candidatus Stercoripulliclostridium</taxon>
    </lineage>
</organism>
<evidence type="ECO:0000256" key="4">
    <source>
        <dbReference type="ARBA" id="ARBA00022771"/>
    </source>
</evidence>
<evidence type="ECO:0000256" key="7">
    <source>
        <dbReference type="ARBA" id="ARBA00023029"/>
    </source>
</evidence>
<dbReference type="SMART" id="SM00437">
    <property type="entry name" value="TOP1Ac"/>
    <property type="match status" value="1"/>
</dbReference>
<dbReference type="SMART" id="SM00493">
    <property type="entry name" value="TOPRIM"/>
    <property type="match status" value="1"/>
</dbReference>
<comment type="subunit">
    <text evidence="10">Monomer.</text>
</comment>
<comment type="similarity">
    <text evidence="2 10">Belongs to the type IA topoisomerase family.</text>
</comment>
<evidence type="ECO:0000256" key="2">
    <source>
        <dbReference type="ARBA" id="ARBA00009446"/>
    </source>
</evidence>
<dbReference type="InterPro" id="IPR000380">
    <property type="entry name" value="Topo_IA"/>
</dbReference>
<feature type="site" description="Interaction with DNA" evidence="10">
    <location>
        <position position="300"/>
    </location>
</feature>
<evidence type="ECO:0000256" key="3">
    <source>
        <dbReference type="ARBA" id="ARBA00022723"/>
    </source>
</evidence>
<dbReference type="GO" id="GO:0005694">
    <property type="term" value="C:chromosome"/>
    <property type="evidence" value="ECO:0007669"/>
    <property type="project" value="InterPro"/>
</dbReference>
<dbReference type="CDD" id="cd03363">
    <property type="entry name" value="TOPRIM_TopoIA_TopoI"/>
    <property type="match status" value="1"/>
</dbReference>
<keyword evidence="4" id="KW-0863">Zinc-finger</keyword>
<reference evidence="13" key="1">
    <citation type="submission" date="2020-10" db="EMBL/GenBank/DDBJ databases">
        <authorList>
            <person name="Gilroy R."/>
        </authorList>
    </citation>
    <scope>NUCLEOTIDE SEQUENCE</scope>
    <source>
        <strain evidence="13">23406</strain>
    </source>
</reference>
<dbReference type="HAMAP" id="MF_00952">
    <property type="entry name" value="Topoisom_1_prok"/>
    <property type="match status" value="1"/>
</dbReference>
<feature type="site" description="Interaction with DNA" evidence="10">
    <location>
        <position position="140"/>
    </location>
</feature>
<dbReference type="SUPFAM" id="SSF57783">
    <property type="entry name" value="Zinc beta-ribbon"/>
    <property type="match status" value="2"/>
</dbReference>
<name>A0A9D1ND68_9FIRM</name>
<dbReference type="EMBL" id="DVOH01000038">
    <property type="protein sequence ID" value="HIV00472.1"/>
    <property type="molecule type" value="Genomic_DNA"/>
</dbReference>
<feature type="site" description="Interaction with DNA" evidence="10">
    <location>
        <position position="137"/>
    </location>
</feature>
<evidence type="ECO:0000256" key="9">
    <source>
        <dbReference type="ARBA" id="ARBA00023235"/>
    </source>
</evidence>
<dbReference type="PANTHER" id="PTHR42785:SF1">
    <property type="entry name" value="DNA TOPOISOMERASE"/>
    <property type="match status" value="1"/>
</dbReference>
<accession>A0A9D1ND68</accession>
<dbReference type="NCBIfam" id="TIGR01051">
    <property type="entry name" value="topA_bact"/>
    <property type="match status" value="1"/>
</dbReference>
<feature type="region of interest" description="Interaction with DNA" evidence="10">
    <location>
        <begin position="160"/>
        <end position="165"/>
    </location>
</feature>
<evidence type="ECO:0000256" key="8">
    <source>
        <dbReference type="ARBA" id="ARBA00023125"/>
    </source>
</evidence>
<dbReference type="PROSITE" id="PS52039">
    <property type="entry name" value="TOPO_IA_2"/>
    <property type="match status" value="1"/>
</dbReference>
<dbReference type="Gene3D" id="1.10.290.10">
    <property type="entry name" value="Topoisomerase I, domain 4"/>
    <property type="match status" value="1"/>
</dbReference>
<evidence type="ECO:0000259" key="11">
    <source>
        <dbReference type="PROSITE" id="PS50880"/>
    </source>
</evidence>